<organism evidence="9 10">
    <name type="scientific">Streptomyces xinghaiensis</name>
    <dbReference type="NCBI Taxonomy" id="1038928"/>
    <lineage>
        <taxon>Bacteria</taxon>
        <taxon>Bacillati</taxon>
        <taxon>Actinomycetota</taxon>
        <taxon>Actinomycetes</taxon>
        <taxon>Kitasatosporales</taxon>
        <taxon>Streptomycetaceae</taxon>
        <taxon>Streptomyces</taxon>
    </lineage>
</organism>
<evidence type="ECO:0000256" key="1">
    <source>
        <dbReference type="ARBA" id="ARBA00013263"/>
    </source>
</evidence>
<dbReference type="InterPro" id="IPR005481">
    <property type="entry name" value="BC-like_N"/>
</dbReference>
<dbReference type="FunFam" id="3.30.1490.20:FF:000018">
    <property type="entry name" value="Biotin carboxylase"/>
    <property type="match status" value="1"/>
</dbReference>
<keyword evidence="2" id="KW-0436">Ligase</keyword>
<dbReference type="PANTHER" id="PTHR18866">
    <property type="entry name" value="CARBOXYLASE:PYRUVATE/ACETYL-COA/PROPIONYL-COA CARBOXYLASE"/>
    <property type="match status" value="1"/>
</dbReference>
<keyword evidence="10" id="KW-1185">Reference proteome</keyword>
<dbReference type="PANTHER" id="PTHR18866:SF33">
    <property type="entry name" value="METHYLCROTONOYL-COA CARBOXYLASE SUBUNIT ALPHA, MITOCHONDRIAL-RELATED"/>
    <property type="match status" value="1"/>
</dbReference>
<dbReference type="EC" id="6.3.4.14" evidence="1"/>
<dbReference type="InterPro" id="IPR050856">
    <property type="entry name" value="Biotin_carboxylase_complex"/>
</dbReference>
<name>A0A420UWU2_9ACTN</name>
<reference evidence="9 10" key="1">
    <citation type="journal article" date="2014" name="Genome Announc.">
        <title>Draft Genome Sequence of Streptomyces fradiae ATCC 19609, a Strain Highly Sensitive to Antibiotics.</title>
        <authorList>
            <person name="Bekker O.B."/>
            <person name="Klimina K.M."/>
            <person name="Vatlin A.A."/>
            <person name="Zakharevich N.V."/>
            <person name="Kasianov A.S."/>
            <person name="Danilenko V.N."/>
        </authorList>
    </citation>
    <scope>NUCLEOTIDE SEQUENCE [LARGE SCALE GENOMIC DNA]</scope>
    <source>
        <strain evidence="9 10">ATCC 19609</strain>
    </source>
</reference>
<keyword evidence="5" id="KW-0092">Biotin</keyword>
<dbReference type="Pfam" id="PF00289">
    <property type="entry name" value="Biotin_carb_N"/>
    <property type="match status" value="1"/>
</dbReference>
<dbReference type="InterPro" id="IPR016185">
    <property type="entry name" value="PreATP-grasp_dom_sf"/>
</dbReference>
<dbReference type="FunFam" id="3.40.50.20:FF:000010">
    <property type="entry name" value="Propionyl-CoA carboxylase subunit alpha"/>
    <property type="match status" value="1"/>
</dbReference>
<evidence type="ECO:0000256" key="4">
    <source>
        <dbReference type="ARBA" id="ARBA00022840"/>
    </source>
</evidence>
<dbReference type="GO" id="GO:0046872">
    <property type="term" value="F:metal ion binding"/>
    <property type="evidence" value="ECO:0007669"/>
    <property type="project" value="InterPro"/>
</dbReference>
<evidence type="ECO:0000259" key="8">
    <source>
        <dbReference type="PROSITE" id="PS50979"/>
    </source>
</evidence>
<dbReference type="InterPro" id="IPR011054">
    <property type="entry name" value="Rudment_hybrid_motif"/>
</dbReference>
<evidence type="ECO:0000256" key="5">
    <source>
        <dbReference type="ARBA" id="ARBA00023267"/>
    </source>
</evidence>
<dbReference type="RefSeq" id="WP_043462424.1">
    <property type="nucleotide sequence ID" value="NZ_CP134822.1"/>
</dbReference>
<protein>
    <recommendedName>
        <fullName evidence="1">biotin carboxylase</fullName>
        <ecNumber evidence="1">6.3.4.14</ecNumber>
    </recommendedName>
</protein>
<dbReference type="GO" id="GO:0005524">
    <property type="term" value="F:ATP binding"/>
    <property type="evidence" value="ECO:0007669"/>
    <property type="project" value="UniProtKB-UniRule"/>
</dbReference>
<dbReference type="PROSITE" id="PS50975">
    <property type="entry name" value="ATP_GRASP"/>
    <property type="match status" value="1"/>
</dbReference>
<dbReference type="Pfam" id="PF02785">
    <property type="entry name" value="Biotin_carb_C"/>
    <property type="match status" value="1"/>
</dbReference>
<dbReference type="SMART" id="SM00878">
    <property type="entry name" value="Biotin_carb_C"/>
    <property type="match status" value="1"/>
</dbReference>
<evidence type="ECO:0000259" key="7">
    <source>
        <dbReference type="PROSITE" id="PS50975"/>
    </source>
</evidence>
<sequence>MRKLLVANRGEIAVRVIRAARELDVRTVAVCSETDTEALHVRMADEHVVIGPAPAARSYLDADAVVAAAVRLRADAVHPGYGFLSERAAFAQQVIDAGMTFVGPSPEAIHLMGDKALARSTAARAGVPTVPGSDGPLTDVDSALETAGHVGYPIAVKAAAGGGGRGIRIVRSPAELREALPLAQAEAKAAFGSGEVYLERFVHNARHIEVQVFGDGERFVHLGERDCSLQRRRQKVVEEACAPNIPAQVRQDMTNAAVSLAAAASYSGAGTVEFLYDSARQEFFFIEMNTRIQVEHPVTEMVTGRDLVREQLTVAAGTPLSFTQEQVEPRGHALEFRLNAEDPAAGFMPSPGTITGMRMPGGPFVRIDSGCEQGSQVSPFYDSLIAKLIVWGDTREAALARARRALDEIEVRGVATTAPFLRSLVDLPEFAEADYHTTFLESWMAGRASDRDAAGRAA</sequence>
<dbReference type="AlphaFoldDB" id="A0A420UWU2"/>
<evidence type="ECO:0000256" key="3">
    <source>
        <dbReference type="ARBA" id="ARBA00022741"/>
    </source>
</evidence>
<evidence type="ECO:0000256" key="6">
    <source>
        <dbReference type="PROSITE-ProRule" id="PRU00409"/>
    </source>
</evidence>
<dbReference type="PROSITE" id="PS50979">
    <property type="entry name" value="BC"/>
    <property type="match status" value="1"/>
</dbReference>
<dbReference type="InterPro" id="IPR011761">
    <property type="entry name" value="ATP-grasp"/>
</dbReference>
<evidence type="ECO:0000256" key="2">
    <source>
        <dbReference type="ARBA" id="ARBA00022598"/>
    </source>
</evidence>
<dbReference type="EMBL" id="JNAD02000015">
    <property type="protein sequence ID" value="RKM91998.1"/>
    <property type="molecule type" value="Genomic_DNA"/>
</dbReference>
<feature type="domain" description="ATP-grasp" evidence="7">
    <location>
        <begin position="119"/>
        <end position="316"/>
    </location>
</feature>
<gene>
    <name evidence="9" type="ORF">SFRA_026510</name>
</gene>
<dbReference type="OrthoDB" id="4435847at2"/>
<dbReference type="NCBIfam" id="NF006367">
    <property type="entry name" value="PRK08591.1"/>
    <property type="match status" value="1"/>
</dbReference>
<dbReference type="Gene3D" id="3.30.470.20">
    <property type="entry name" value="ATP-grasp fold, B domain"/>
    <property type="match status" value="1"/>
</dbReference>
<dbReference type="SUPFAM" id="SSF56059">
    <property type="entry name" value="Glutathione synthetase ATP-binding domain-like"/>
    <property type="match status" value="1"/>
</dbReference>
<dbReference type="PROSITE" id="PS00866">
    <property type="entry name" value="CPSASE_1"/>
    <property type="match status" value="1"/>
</dbReference>
<keyword evidence="4 6" id="KW-0067">ATP-binding</keyword>
<dbReference type="GO" id="GO:0004075">
    <property type="term" value="F:biotin carboxylase activity"/>
    <property type="evidence" value="ECO:0007669"/>
    <property type="project" value="UniProtKB-EC"/>
</dbReference>
<dbReference type="SUPFAM" id="SSF52440">
    <property type="entry name" value="PreATP-grasp domain"/>
    <property type="match status" value="1"/>
</dbReference>
<dbReference type="Pfam" id="PF02786">
    <property type="entry name" value="CPSase_L_D2"/>
    <property type="match status" value="1"/>
</dbReference>
<accession>A0A420UWU2</accession>
<proteinExistence type="predicted"/>
<comment type="caution">
    <text evidence="9">The sequence shown here is derived from an EMBL/GenBank/DDBJ whole genome shotgun (WGS) entry which is preliminary data.</text>
</comment>
<keyword evidence="3 6" id="KW-0547">Nucleotide-binding</keyword>
<dbReference type="InterPro" id="IPR005479">
    <property type="entry name" value="CPAse_ATP-bd"/>
</dbReference>
<dbReference type="InterPro" id="IPR005482">
    <property type="entry name" value="Biotin_COase_C"/>
</dbReference>
<evidence type="ECO:0000313" key="9">
    <source>
        <dbReference type="EMBL" id="RKM91998.1"/>
    </source>
</evidence>
<dbReference type="InterPro" id="IPR011764">
    <property type="entry name" value="Biotin_carboxylation_dom"/>
</dbReference>
<dbReference type="Proteomes" id="UP000028058">
    <property type="component" value="Unassembled WGS sequence"/>
</dbReference>
<dbReference type="SUPFAM" id="SSF51246">
    <property type="entry name" value="Rudiment single hybrid motif"/>
    <property type="match status" value="1"/>
</dbReference>
<feature type="domain" description="Biotin carboxylation" evidence="8">
    <location>
        <begin position="1"/>
        <end position="445"/>
    </location>
</feature>
<evidence type="ECO:0000313" key="10">
    <source>
        <dbReference type="Proteomes" id="UP000028058"/>
    </source>
</evidence>
<dbReference type="PROSITE" id="PS00867">
    <property type="entry name" value="CPSASE_2"/>
    <property type="match status" value="1"/>
</dbReference>